<sequence>MCERFQELIEKDLIPYITAARDEFAREDDDERVEEMEDLIRTFVEIIDDIQNDIMDEWECGELYESFKRSRESGEFLDKIS</sequence>
<gene>
    <name evidence="1" type="ORF">HCR_20210</name>
</gene>
<dbReference type="RefSeq" id="WP_286336653.1">
    <property type="nucleotide sequence ID" value="NZ_AP027370.1"/>
</dbReference>
<organism evidence="1 2">
    <name type="scientific">Hydrogenimonas cancrithermarum</name>
    <dbReference type="NCBI Taxonomy" id="2993563"/>
    <lineage>
        <taxon>Bacteria</taxon>
        <taxon>Pseudomonadati</taxon>
        <taxon>Campylobacterota</taxon>
        <taxon>Epsilonproteobacteria</taxon>
        <taxon>Campylobacterales</taxon>
        <taxon>Hydrogenimonadaceae</taxon>
        <taxon>Hydrogenimonas</taxon>
    </lineage>
</organism>
<evidence type="ECO:0000313" key="1">
    <source>
        <dbReference type="EMBL" id="BDY13709.1"/>
    </source>
</evidence>
<keyword evidence="2" id="KW-1185">Reference proteome</keyword>
<protein>
    <submittedName>
        <fullName evidence="1">Uncharacterized protein</fullName>
    </submittedName>
</protein>
<dbReference type="Proteomes" id="UP001321445">
    <property type="component" value="Chromosome"/>
</dbReference>
<accession>A0ABM8FP57</accession>
<name>A0ABM8FP57_9BACT</name>
<evidence type="ECO:0000313" key="2">
    <source>
        <dbReference type="Proteomes" id="UP001321445"/>
    </source>
</evidence>
<dbReference type="EMBL" id="AP027370">
    <property type="protein sequence ID" value="BDY13709.1"/>
    <property type="molecule type" value="Genomic_DNA"/>
</dbReference>
<reference evidence="1 2" key="1">
    <citation type="submission" date="2023-03" db="EMBL/GenBank/DDBJ databases">
        <title>Description of Hydrogenimonas sp. ISO32.</title>
        <authorList>
            <person name="Mino S."/>
            <person name="Fukazawa S."/>
            <person name="Sawabe T."/>
        </authorList>
    </citation>
    <scope>NUCLEOTIDE SEQUENCE [LARGE SCALE GENOMIC DNA]</scope>
    <source>
        <strain evidence="1 2">ISO32</strain>
    </source>
</reference>
<proteinExistence type="predicted"/>